<organism evidence="1 2">
    <name type="scientific">Xenopus laevis</name>
    <name type="common">African clawed frog</name>
    <dbReference type="NCBI Taxonomy" id="8355"/>
    <lineage>
        <taxon>Eukaryota</taxon>
        <taxon>Metazoa</taxon>
        <taxon>Chordata</taxon>
        <taxon>Craniata</taxon>
        <taxon>Vertebrata</taxon>
        <taxon>Euteleostomi</taxon>
        <taxon>Amphibia</taxon>
        <taxon>Batrachia</taxon>
        <taxon>Anura</taxon>
        <taxon>Pipoidea</taxon>
        <taxon>Pipidae</taxon>
        <taxon>Xenopodinae</taxon>
        <taxon>Xenopus</taxon>
        <taxon>Xenopus</taxon>
    </lineage>
</organism>
<name>A0A974HBI9_XENLA</name>
<dbReference type="EMBL" id="CM004478">
    <property type="protein sequence ID" value="OCT71912.1"/>
    <property type="molecule type" value="Genomic_DNA"/>
</dbReference>
<dbReference type="Proteomes" id="UP000694892">
    <property type="component" value="Chromosome 7L"/>
</dbReference>
<evidence type="ECO:0000313" key="1">
    <source>
        <dbReference type="EMBL" id="OCT71912.1"/>
    </source>
</evidence>
<gene>
    <name evidence="1" type="ORF">XELAEV_18034889mg</name>
</gene>
<proteinExistence type="predicted"/>
<reference evidence="2" key="1">
    <citation type="journal article" date="2016" name="Nature">
        <title>Genome evolution in the allotetraploid frog Xenopus laevis.</title>
        <authorList>
            <person name="Session A.M."/>
            <person name="Uno Y."/>
            <person name="Kwon T."/>
            <person name="Chapman J.A."/>
            <person name="Toyoda A."/>
            <person name="Takahashi S."/>
            <person name="Fukui A."/>
            <person name="Hikosaka A."/>
            <person name="Suzuki A."/>
            <person name="Kondo M."/>
            <person name="van Heeringen S.J."/>
            <person name="Quigley I."/>
            <person name="Heinz S."/>
            <person name="Ogino H."/>
            <person name="Ochi H."/>
            <person name="Hellsten U."/>
            <person name="Lyons J.B."/>
            <person name="Simakov O."/>
            <person name="Putnam N."/>
            <person name="Stites J."/>
            <person name="Kuroki Y."/>
            <person name="Tanaka T."/>
            <person name="Michiue T."/>
            <person name="Watanabe M."/>
            <person name="Bogdanovic O."/>
            <person name="Lister R."/>
            <person name="Georgiou G."/>
            <person name="Paranjpe S.S."/>
            <person name="van Kruijsbergen I."/>
            <person name="Shu S."/>
            <person name="Carlson J."/>
            <person name="Kinoshita T."/>
            <person name="Ohta Y."/>
            <person name="Mawaribuchi S."/>
            <person name="Jenkins J."/>
            <person name="Grimwood J."/>
            <person name="Schmutz J."/>
            <person name="Mitros T."/>
            <person name="Mozaffari S.V."/>
            <person name="Suzuki Y."/>
            <person name="Haramoto Y."/>
            <person name="Yamamoto T.S."/>
            <person name="Takagi C."/>
            <person name="Heald R."/>
            <person name="Miller K."/>
            <person name="Haudenschild C."/>
            <person name="Kitzman J."/>
            <person name="Nakayama T."/>
            <person name="Izutsu Y."/>
            <person name="Robert J."/>
            <person name="Fortriede J."/>
            <person name="Burns K."/>
            <person name="Lotay V."/>
            <person name="Karimi K."/>
            <person name="Yasuoka Y."/>
            <person name="Dichmann D.S."/>
            <person name="Flajnik M.F."/>
            <person name="Houston D.W."/>
            <person name="Shendure J."/>
            <person name="DuPasquier L."/>
            <person name="Vize P.D."/>
            <person name="Zorn A.M."/>
            <person name="Ito M."/>
            <person name="Marcotte E.M."/>
            <person name="Wallingford J.B."/>
            <person name="Ito Y."/>
            <person name="Asashima M."/>
            <person name="Ueno N."/>
            <person name="Matsuda Y."/>
            <person name="Veenstra G.J."/>
            <person name="Fujiyama A."/>
            <person name="Harland R.M."/>
            <person name="Taira M."/>
            <person name="Rokhsar D.S."/>
        </authorList>
    </citation>
    <scope>NUCLEOTIDE SEQUENCE [LARGE SCALE GENOMIC DNA]</scope>
    <source>
        <strain evidence="2">J</strain>
    </source>
</reference>
<sequence>MTSVRVFACVKKTRVNTRSVFTPACLRLRIVMTSVRVYVCVKWRSLVYFVFSRDLHINKNLEACLSQRPHSIDILGHPMSSTLTPYIRLHLIQASNPSLALVFSAIATYCMHMKDLLTKSAVPVLFPAVICALIPFKYLHENELFATTCARCHSVLPACCSESMAAVLIDAGDHLLIGRYSRFPRDNKPSA</sequence>
<protein>
    <submittedName>
        <fullName evidence="1">Uncharacterized protein</fullName>
    </submittedName>
</protein>
<dbReference type="AlphaFoldDB" id="A0A974HBI9"/>
<evidence type="ECO:0000313" key="2">
    <source>
        <dbReference type="Proteomes" id="UP000694892"/>
    </source>
</evidence>
<accession>A0A974HBI9</accession>